<keyword evidence="2" id="KW-1185">Reference proteome</keyword>
<name>D8JPV2_HYPDA</name>
<proteinExistence type="predicted"/>
<evidence type="ECO:0000313" key="1">
    <source>
        <dbReference type="EMBL" id="ADJ23836.1"/>
    </source>
</evidence>
<dbReference type="AlphaFoldDB" id="D8JPV2"/>
<reference evidence="2" key="1">
    <citation type="journal article" date="2011" name="J. Bacteriol.">
        <title>Genome sequences of eight morphologically diverse alphaproteobacteria.</title>
        <authorList>
            <consortium name="US DOE Joint Genome Institute"/>
            <person name="Brown P.J."/>
            <person name="Kysela D.T."/>
            <person name="Buechlein A."/>
            <person name="Hemmerich C."/>
            <person name="Brun Y.V."/>
        </authorList>
    </citation>
    <scope>NUCLEOTIDE SEQUENCE [LARGE SCALE GENOMIC DNA]</scope>
    <source>
        <strain evidence="2">ATCC 51888 / DSM 1869 / NCIB 11706 / TK 0415</strain>
    </source>
</reference>
<dbReference type="Proteomes" id="UP000002033">
    <property type="component" value="Chromosome"/>
</dbReference>
<dbReference type="RefSeq" id="WP_013215995.1">
    <property type="nucleotide sequence ID" value="NC_014313.1"/>
</dbReference>
<protein>
    <submittedName>
        <fullName evidence="1">Uncharacterized protein</fullName>
    </submittedName>
</protein>
<dbReference type="HOGENOM" id="CLU_587632_0_0_5"/>
<dbReference type="KEGG" id="hdn:Hden_2035"/>
<sequence length="465" mass="52148">MTTLRVSQKLEISDADWRLIGETASALPADKAHKWQNHIGAAPLENARSDLSSIIDRIRNGPWCFVQLRGAPLSAEDIGRGDVDLLVSRSSVDALLSAVFEWTLAGECHAVIRSRSTDKVGLEIFDIDGRDSLCFDFWIELWQLAGGANYLRFEDVAHLAGASNGIVRLPPEIEAAIYLEHLISKKRKLDNDHVRGRLSNYESTCASAGSSELAAALARIQHSGKIDEQALAVSRKLLADNKLWPAARPSRRFRHKVVTEMRAAWLDAPRKTRSMSIMGCDGSGKTSVIKKLREAEPNRFNSYVGKRLYRNSILYKIAVALIRPLLFQGREKFDDTLAPFNYVRAAAALPFLNLFPGRKLTLVDRALIDFVIVDRKSDHPRLHRASRLSRVFGHRIPVMHLLVPNARLSQRKREMTEAGHARYDRLVFDCLSRRTPTTYVLFHNGGDIETSVAAARNIILQSSRT</sequence>
<dbReference type="SUPFAM" id="SSF52540">
    <property type="entry name" value="P-loop containing nucleoside triphosphate hydrolases"/>
    <property type="match status" value="1"/>
</dbReference>
<evidence type="ECO:0000313" key="2">
    <source>
        <dbReference type="Proteomes" id="UP000002033"/>
    </source>
</evidence>
<organism evidence="1 2">
    <name type="scientific">Hyphomicrobium denitrificans (strain ATCC 51888 / DSM 1869 / NCIMB 11706 / TK 0415)</name>
    <dbReference type="NCBI Taxonomy" id="582899"/>
    <lineage>
        <taxon>Bacteria</taxon>
        <taxon>Pseudomonadati</taxon>
        <taxon>Pseudomonadota</taxon>
        <taxon>Alphaproteobacteria</taxon>
        <taxon>Hyphomicrobiales</taxon>
        <taxon>Hyphomicrobiaceae</taxon>
        <taxon>Hyphomicrobium</taxon>
    </lineage>
</organism>
<accession>D8JPV2</accession>
<dbReference type="InterPro" id="IPR027417">
    <property type="entry name" value="P-loop_NTPase"/>
</dbReference>
<dbReference type="EMBL" id="CP002083">
    <property type="protein sequence ID" value="ADJ23836.1"/>
    <property type="molecule type" value="Genomic_DNA"/>
</dbReference>
<dbReference type="OrthoDB" id="14765at2"/>
<gene>
    <name evidence="1" type="ordered locus">Hden_2035</name>
</gene>